<dbReference type="PIR" id="E96957">
    <property type="entry name" value="E96957"/>
</dbReference>
<gene>
    <name evidence="1" type="ordered locus">CA_C0468</name>
</gene>
<dbReference type="Proteomes" id="UP000000814">
    <property type="component" value="Chromosome"/>
</dbReference>
<dbReference type="Gene3D" id="1.10.150.240">
    <property type="entry name" value="Putative phosphatase, domain 2"/>
    <property type="match status" value="1"/>
</dbReference>
<dbReference type="PANTHER" id="PTHR47829:SF1">
    <property type="entry name" value="HAD FAMILY PHOSPHATASE"/>
    <property type="match status" value="1"/>
</dbReference>
<evidence type="ECO:0000313" key="2">
    <source>
        <dbReference type="Proteomes" id="UP000000814"/>
    </source>
</evidence>
<name>Q97LT6_CLOAB</name>
<dbReference type="HOGENOM" id="CLU_1141008_0_0_9"/>
<dbReference type="KEGG" id="cac:CA_C0468"/>
<organism evidence="1 2">
    <name type="scientific">Clostridium acetobutylicum (strain ATCC 824 / DSM 792 / JCM 1419 / IAM 19013 / LMG 5710 / NBRC 13948 / NRRL B-527 / VKM B-1787 / 2291 / W)</name>
    <dbReference type="NCBI Taxonomy" id="272562"/>
    <lineage>
        <taxon>Bacteria</taxon>
        <taxon>Bacillati</taxon>
        <taxon>Bacillota</taxon>
        <taxon>Clostridia</taxon>
        <taxon>Eubacteriales</taxon>
        <taxon>Clostridiaceae</taxon>
        <taxon>Clostridium</taxon>
    </lineage>
</organism>
<dbReference type="eggNOG" id="COG1011">
    <property type="taxonomic scope" value="Bacteria"/>
</dbReference>
<dbReference type="NCBIfam" id="TIGR01509">
    <property type="entry name" value="HAD-SF-IA-v3"/>
    <property type="match status" value="1"/>
</dbReference>
<dbReference type="Gene3D" id="3.40.50.1000">
    <property type="entry name" value="HAD superfamily/HAD-like"/>
    <property type="match status" value="1"/>
</dbReference>
<dbReference type="InterPro" id="IPR023198">
    <property type="entry name" value="PGP-like_dom2"/>
</dbReference>
<dbReference type="InterPro" id="IPR006439">
    <property type="entry name" value="HAD-SF_hydro_IA"/>
</dbReference>
<dbReference type="NCBIfam" id="TIGR01549">
    <property type="entry name" value="HAD-SF-IA-v1"/>
    <property type="match status" value="1"/>
</dbReference>
<reference evidence="1 2" key="1">
    <citation type="journal article" date="2001" name="J. Bacteriol.">
        <title>Genome sequence and comparative analysis of the solvent-producing bacterium Clostridium acetobutylicum.</title>
        <authorList>
            <person name="Nolling J."/>
            <person name="Breton G."/>
            <person name="Omelchenko M.V."/>
            <person name="Makarova K.S."/>
            <person name="Zeng Q."/>
            <person name="Gibson R."/>
            <person name="Lee H.M."/>
            <person name="Dubois J."/>
            <person name="Qiu D."/>
            <person name="Hitti J."/>
            <person name="Wolf Y.I."/>
            <person name="Tatusov R.L."/>
            <person name="Sabathe F."/>
            <person name="Doucette-Stamm L."/>
            <person name="Soucaille P."/>
            <person name="Daly M.J."/>
            <person name="Bennett G.N."/>
            <person name="Koonin E.V."/>
            <person name="Smith D.R."/>
        </authorList>
    </citation>
    <scope>NUCLEOTIDE SEQUENCE [LARGE SCALE GENOMIC DNA]</scope>
    <source>
        <strain evidence="2">ATCC 824 / DSM 792 / JCM 1419 / LMG 5710 / VKM B-1787</strain>
    </source>
</reference>
<dbReference type="GeneID" id="44996977"/>
<dbReference type="GO" id="GO:0016787">
    <property type="term" value="F:hydrolase activity"/>
    <property type="evidence" value="ECO:0007669"/>
    <property type="project" value="UniProtKB-KW"/>
</dbReference>
<accession>Q97LT6</accession>
<dbReference type="RefSeq" id="WP_010963790.1">
    <property type="nucleotide sequence ID" value="NC_003030.1"/>
</dbReference>
<dbReference type="PATRIC" id="fig|272562.8.peg.667"/>
<sequence length="234" mass="27756">MIKAILMDSGKVLNKPATGEWFIPPKFFYYVDWERFNTIPLIKRKSAFDKANKYIKEQKLITTEEEEYKCFLEYYKILSKELYQLKLKNNDIEEITEDLVYNYRKYDFYKDAIYEIPKLSKKYKLAVISDAWPSLEGVFKKAGLRKYFSSFVISSVKGVTKPNEMMYKTALSELRVLPEEAVFIDDNIRNCEGAVKLGIKSFVLSRKSRIYAYNKLFNRRIKSIRNLKQLEEIV</sequence>
<dbReference type="EMBL" id="AE001437">
    <property type="protein sequence ID" value="AAK78448.1"/>
    <property type="molecule type" value="Genomic_DNA"/>
</dbReference>
<dbReference type="SMR" id="Q97LT6"/>
<dbReference type="SUPFAM" id="SSF56784">
    <property type="entry name" value="HAD-like"/>
    <property type="match status" value="1"/>
</dbReference>
<dbReference type="InterPro" id="IPR052898">
    <property type="entry name" value="ACAD10-like"/>
</dbReference>
<dbReference type="STRING" id="272562.CA_C0468"/>
<dbReference type="InterPro" id="IPR036412">
    <property type="entry name" value="HAD-like_sf"/>
</dbReference>
<dbReference type="PANTHER" id="PTHR47829">
    <property type="entry name" value="HYDROLASE, PUTATIVE (AFU_ORTHOLOGUE AFUA_1G12880)-RELATED"/>
    <property type="match status" value="1"/>
</dbReference>
<dbReference type="InterPro" id="IPR023214">
    <property type="entry name" value="HAD_sf"/>
</dbReference>
<protein>
    <submittedName>
        <fullName evidence="1">HAD superfamily hydrolase</fullName>
    </submittedName>
</protein>
<dbReference type="OrthoDB" id="9131041at2"/>
<keyword evidence="2" id="KW-1185">Reference proteome</keyword>
<evidence type="ECO:0000313" key="1">
    <source>
        <dbReference type="EMBL" id="AAK78448.1"/>
    </source>
</evidence>
<keyword evidence="1" id="KW-0378">Hydrolase</keyword>
<dbReference type="CDD" id="cd02603">
    <property type="entry name" value="HAD_sEH-N_like"/>
    <property type="match status" value="1"/>
</dbReference>
<proteinExistence type="predicted"/>
<dbReference type="Pfam" id="PF13419">
    <property type="entry name" value="HAD_2"/>
    <property type="match status" value="1"/>
</dbReference>
<dbReference type="PRINTS" id="PR00413">
    <property type="entry name" value="HADHALOGNASE"/>
</dbReference>
<dbReference type="AlphaFoldDB" id="Q97LT6"/>
<dbReference type="InterPro" id="IPR041492">
    <property type="entry name" value="HAD_2"/>
</dbReference>